<dbReference type="PANTHER" id="PTHR30632:SF17">
    <property type="entry name" value="MOLYBDATE-BINDING PROTEIN MODA"/>
    <property type="match status" value="1"/>
</dbReference>
<dbReference type="Pfam" id="PF13531">
    <property type="entry name" value="SBP_bac_11"/>
    <property type="match status" value="1"/>
</dbReference>
<dbReference type="SUPFAM" id="SSF53850">
    <property type="entry name" value="Periplasmic binding protein-like II"/>
    <property type="match status" value="1"/>
</dbReference>
<evidence type="ECO:0000256" key="3">
    <source>
        <dbReference type="ARBA" id="ARBA00022723"/>
    </source>
</evidence>
<dbReference type="GO" id="GO:0046872">
    <property type="term" value="F:metal ion binding"/>
    <property type="evidence" value="ECO:0007669"/>
    <property type="project" value="UniProtKB-KW"/>
</dbReference>
<reference evidence="7 8" key="1">
    <citation type="submission" date="2020-04" db="EMBL/GenBank/DDBJ databases">
        <title>Rhodospirillaceae bacterium KN72 isolated from deep sea.</title>
        <authorList>
            <person name="Zhang D.-C."/>
        </authorList>
    </citation>
    <scope>NUCLEOTIDE SEQUENCE [LARGE SCALE GENOMIC DNA]</scope>
    <source>
        <strain evidence="7 8">KN72</strain>
    </source>
</reference>
<evidence type="ECO:0000313" key="7">
    <source>
        <dbReference type="EMBL" id="NMM46672.1"/>
    </source>
</evidence>
<keyword evidence="2 6" id="KW-0500">Molybdenum</keyword>
<evidence type="ECO:0000313" key="8">
    <source>
        <dbReference type="Proteomes" id="UP000539372"/>
    </source>
</evidence>
<evidence type="ECO:0000256" key="1">
    <source>
        <dbReference type="ARBA" id="ARBA00009175"/>
    </source>
</evidence>
<gene>
    <name evidence="7" type="primary">modA</name>
    <name evidence="7" type="ORF">HH303_19435</name>
</gene>
<evidence type="ECO:0000256" key="6">
    <source>
        <dbReference type="PIRSR" id="PIRSR004846-1"/>
    </source>
</evidence>
<dbReference type="NCBIfam" id="TIGR01256">
    <property type="entry name" value="modA"/>
    <property type="match status" value="1"/>
</dbReference>
<evidence type="ECO:0000256" key="5">
    <source>
        <dbReference type="ARBA" id="ARBA00062515"/>
    </source>
</evidence>
<keyword evidence="4" id="KW-0732">Signal</keyword>
<organism evidence="7 8">
    <name type="scientific">Pacificispira spongiicola</name>
    <dbReference type="NCBI Taxonomy" id="2729598"/>
    <lineage>
        <taxon>Bacteria</taxon>
        <taxon>Pseudomonadati</taxon>
        <taxon>Pseudomonadota</taxon>
        <taxon>Alphaproteobacteria</taxon>
        <taxon>Rhodospirillales</taxon>
        <taxon>Rhodospirillaceae</taxon>
        <taxon>Pacificispira</taxon>
    </lineage>
</organism>
<protein>
    <submittedName>
        <fullName evidence="7">Molybdate ABC transporter substrate-binding protein</fullName>
    </submittedName>
</protein>
<dbReference type="AlphaFoldDB" id="A0A7Y0HI68"/>
<feature type="binding site" evidence="6">
    <location>
        <position position="74"/>
    </location>
    <ligand>
        <name>molybdate</name>
        <dbReference type="ChEBI" id="CHEBI:36264"/>
    </ligand>
</feature>
<comment type="caution">
    <text evidence="7">The sequence shown here is derived from an EMBL/GenBank/DDBJ whole genome shotgun (WGS) entry which is preliminary data.</text>
</comment>
<dbReference type="InterPro" id="IPR005950">
    <property type="entry name" value="ModA"/>
</dbReference>
<dbReference type="PIRSF" id="PIRSF004846">
    <property type="entry name" value="ModA"/>
    <property type="match status" value="1"/>
</dbReference>
<name>A0A7Y0HI68_9PROT</name>
<dbReference type="InterPro" id="IPR050682">
    <property type="entry name" value="ModA/WtpA"/>
</dbReference>
<comment type="subunit">
    <text evidence="5">The complex is composed of two ATP-binding proteins (ModC), two transmembrane proteins (ModB) and a solute-binding protein (ModA).</text>
</comment>
<dbReference type="GO" id="GO:0030973">
    <property type="term" value="F:molybdate ion binding"/>
    <property type="evidence" value="ECO:0007669"/>
    <property type="project" value="TreeGrafter"/>
</dbReference>
<dbReference type="CDD" id="cd13536">
    <property type="entry name" value="PBP2_EcModA"/>
    <property type="match status" value="1"/>
</dbReference>
<comment type="similarity">
    <text evidence="1">Belongs to the bacterial solute-binding protein ModA family.</text>
</comment>
<dbReference type="RefSeq" id="WP_169627067.1">
    <property type="nucleotide sequence ID" value="NZ_JABBNT010000008.1"/>
</dbReference>
<dbReference type="PANTHER" id="PTHR30632">
    <property type="entry name" value="MOLYBDATE-BINDING PERIPLASMIC PROTEIN"/>
    <property type="match status" value="1"/>
</dbReference>
<feature type="binding site" evidence="6">
    <location>
        <position position="186"/>
    </location>
    <ligand>
        <name>molybdate</name>
        <dbReference type="ChEBI" id="CHEBI:36264"/>
    </ligand>
</feature>
<dbReference type="Proteomes" id="UP000539372">
    <property type="component" value="Unassembled WGS sequence"/>
</dbReference>
<dbReference type="GO" id="GO:1901359">
    <property type="term" value="F:tungstate binding"/>
    <property type="evidence" value="ECO:0007669"/>
    <property type="project" value="UniProtKB-ARBA"/>
</dbReference>
<dbReference type="FunFam" id="3.40.190.10:FF:000035">
    <property type="entry name" value="Molybdate ABC transporter substrate-binding protein"/>
    <property type="match status" value="1"/>
</dbReference>
<feature type="binding site" evidence="6">
    <location>
        <position position="204"/>
    </location>
    <ligand>
        <name>molybdate</name>
        <dbReference type="ChEBI" id="CHEBI:36264"/>
    </ligand>
</feature>
<dbReference type="GO" id="GO:0030288">
    <property type="term" value="C:outer membrane-bounded periplasmic space"/>
    <property type="evidence" value="ECO:0007669"/>
    <property type="project" value="TreeGrafter"/>
</dbReference>
<feature type="binding site" evidence="6">
    <location>
        <position position="159"/>
    </location>
    <ligand>
        <name>molybdate</name>
        <dbReference type="ChEBI" id="CHEBI:36264"/>
    </ligand>
</feature>
<feature type="binding site" evidence="6">
    <location>
        <position position="47"/>
    </location>
    <ligand>
        <name>molybdate</name>
        <dbReference type="ChEBI" id="CHEBI:36264"/>
    </ligand>
</feature>
<keyword evidence="8" id="KW-1185">Reference proteome</keyword>
<keyword evidence="3 6" id="KW-0479">Metal-binding</keyword>
<evidence type="ECO:0000256" key="4">
    <source>
        <dbReference type="ARBA" id="ARBA00022729"/>
    </source>
</evidence>
<proteinExistence type="inferred from homology"/>
<dbReference type="GO" id="GO:0015689">
    <property type="term" value="P:molybdate ion transport"/>
    <property type="evidence" value="ECO:0007669"/>
    <property type="project" value="InterPro"/>
</dbReference>
<dbReference type="Gene3D" id="3.40.190.10">
    <property type="entry name" value="Periplasmic binding protein-like II"/>
    <property type="match status" value="2"/>
</dbReference>
<dbReference type="EMBL" id="JABBNT010000008">
    <property type="protein sequence ID" value="NMM46672.1"/>
    <property type="molecule type" value="Genomic_DNA"/>
</dbReference>
<sequence>MKGILKQWTSAARTTVGGLSVAVGLLMGMAAMSPVLADDITVFAAASMKNAMDEVAESWQAETGHTATVSLAGSSALARQIQQGAPADIFISANVGWMDMLQKEGQIDPASRFDLLSNALVLIAYGADAKPVTIESGFDLAGMLGDGRLAMALVDAVPAGKYGKAALEALGIWDAVAPKVAQADNVRAALALVATGEAPLGVVYATDAVAAGDSVTVIGTFPGDSHPPIVYPAARVVASENPLAGDFLTFLKSEKARAAFERQGFTTLAD</sequence>
<accession>A0A7Y0HI68</accession>
<evidence type="ECO:0000256" key="2">
    <source>
        <dbReference type="ARBA" id="ARBA00022505"/>
    </source>
</evidence>